<dbReference type="PANTHER" id="PTHR12560">
    <property type="entry name" value="LONGEVITY ASSURANCE FACTOR 1 LAG1"/>
    <property type="match status" value="1"/>
</dbReference>
<comment type="pathway">
    <text evidence="3">Sphingolipid metabolism.</text>
</comment>
<dbReference type="SMART" id="SM00724">
    <property type="entry name" value="TLC"/>
    <property type="match status" value="1"/>
</dbReference>
<organism evidence="11 12">
    <name type="scientific">Mesorhabditis belari</name>
    <dbReference type="NCBI Taxonomy" id="2138241"/>
    <lineage>
        <taxon>Eukaryota</taxon>
        <taxon>Metazoa</taxon>
        <taxon>Ecdysozoa</taxon>
        <taxon>Nematoda</taxon>
        <taxon>Chromadorea</taxon>
        <taxon>Rhabditida</taxon>
        <taxon>Rhabditina</taxon>
        <taxon>Rhabditomorpha</taxon>
        <taxon>Rhabditoidea</taxon>
        <taxon>Rhabditidae</taxon>
        <taxon>Mesorhabditinae</taxon>
        <taxon>Mesorhabditis</taxon>
    </lineage>
</organism>
<sequence length="316" mass="36933">MRGALHPDYWLPWNMTWSEMQVASGYELTEIFRAPYGAIPFLILRLSWESCVGIPAGHLFGYASGPVIPNVLQHISGGFASFYTFSWIYGLIILWEKPWLWNVKESWIGYPFHTVDRSVWWYYMIETSFYYSLLLSAFFDVKRSDFWELIIHHFVTIGLLSVSWTINFIRIGTLVLISHDVADILLEAGKLFRYSNCHKTLTDVFFTLFMLSWILTRLIYYPFVVIRSAIFEAANCIHPDYKVYDTYQTPYVPRILIILLAVLLILHIFWTITIAKIVIRTITGGEVKDIRSDDEGGEEEQKIHKMKAKSRTRKVD</sequence>
<dbReference type="WBParaSite" id="MBELARI_LOCUS18590">
    <property type="protein sequence ID" value="MBELARI_LOCUS18590"/>
    <property type="gene ID" value="MBELARI_LOCUS18590"/>
</dbReference>
<keyword evidence="11" id="KW-1185">Reference proteome</keyword>
<protein>
    <submittedName>
        <fullName evidence="12">TLC domain-containing protein</fullName>
    </submittedName>
</protein>
<reference evidence="12" key="1">
    <citation type="submission" date="2024-02" db="UniProtKB">
        <authorList>
            <consortium name="WormBaseParasite"/>
        </authorList>
    </citation>
    <scope>IDENTIFICATION</scope>
</reference>
<dbReference type="PANTHER" id="PTHR12560:SF0">
    <property type="entry name" value="LD18904P"/>
    <property type="match status" value="1"/>
</dbReference>
<feature type="compositionally biased region" description="Basic residues" evidence="8">
    <location>
        <begin position="304"/>
        <end position="316"/>
    </location>
</feature>
<feature type="transmembrane region" description="Helical" evidence="9">
    <location>
        <begin position="75"/>
        <end position="95"/>
    </location>
</feature>
<proteinExistence type="predicted"/>
<feature type="transmembrane region" description="Helical" evidence="9">
    <location>
        <begin position="120"/>
        <end position="139"/>
    </location>
</feature>
<evidence type="ECO:0000256" key="1">
    <source>
        <dbReference type="ARBA" id="ARBA00004141"/>
    </source>
</evidence>
<dbReference type="AlphaFoldDB" id="A0AAF3EWT3"/>
<evidence type="ECO:0000256" key="7">
    <source>
        <dbReference type="PROSITE-ProRule" id="PRU00205"/>
    </source>
</evidence>
<dbReference type="Proteomes" id="UP000887575">
    <property type="component" value="Unassembled WGS sequence"/>
</dbReference>
<dbReference type="InterPro" id="IPR006634">
    <property type="entry name" value="TLC-dom"/>
</dbReference>
<feature type="domain" description="TLC" evidence="10">
    <location>
        <begin position="59"/>
        <end position="283"/>
    </location>
</feature>
<evidence type="ECO:0000259" key="10">
    <source>
        <dbReference type="PROSITE" id="PS50922"/>
    </source>
</evidence>
<evidence type="ECO:0000313" key="12">
    <source>
        <dbReference type="WBParaSite" id="MBELARI_LOCUS18590"/>
    </source>
</evidence>
<comment type="subcellular location">
    <subcellularLocation>
        <location evidence="1">Membrane</location>
        <topology evidence="1">Multi-pass membrane protein</topology>
    </subcellularLocation>
</comment>
<keyword evidence="5 9" id="KW-1133">Transmembrane helix</keyword>
<feature type="transmembrane region" description="Helical" evidence="9">
    <location>
        <begin position="204"/>
        <end position="223"/>
    </location>
</feature>
<evidence type="ECO:0000256" key="5">
    <source>
        <dbReference type="ARBA" id="ARBA00022989"/>
    </source>
</evidence>
<keyword evidence="6 7" id="KW-0472">Membrane</keyword>
<evidence type="ECO:0000256" key="4">
    <source>
        <dbReference type="ARBA" id="ARBA00022692"/>
    </source>
</evidence>
<evidence type="ECO:0000256" key="9">
    <source>
        <dbReference type="SAM" id="Phobius"/>
    </source>
</evidence>
<evidence type="ECO:0000256" key="3">
    <source>
        <dbReference type="ARBA" id="ARBA00004991"/>
    </source>
</evidence>
<feature type="region of interest" description="Disordered" evidence="8">
    <location>
        <begin position="290"/>
        <end position="316"/>
    </location>
</feature>
<evidence type="ECO:0000256" key="8">
    <source>
        <dbReference type="SAM" id="MobiDB-lite"/>
    </source>
</evidence>
<evidence type="ECO:0000313" key="11">
    <source>
        <dbReference type="Proteomes" id="UP000887575"/>
    </source>
</evidence>
<dbReference type="Pfam" id="PF03798">
    <property type="entry name" value="TRAM_LAG1_CLN8"/>
    <property type="match status" value="1"/>
</dbReference>
<dbReference type="InterPro" id="IPR016439">
    <property type="entry name" value="Lag1/Lac1-like"/>
</dbReference>
<evidence type="ECO:0000256" key="6">
    <source>
        <dbReference type="ARBA" id="ARBA00023136"/>
    </source>
</evidence>
<comment type="pathway">
    <text evidence="2">Lipid metabolism; sphingolipid metabolism.</text>
</comment>
<accession>A0AAF3EWT3</accession>
<evidence type="ECO:0000256" key="2">
    <source>
        <dbReference type="ARBA" id="ARBA00004760"/>
    </source>
</evidence>
<feature type="transmembrane region" description="Helical" evidence="9">
    <location>
        <begin position="251"/>
        <end position="270"/>
    </location>
</feature>
<dbReference type="GO" id="GO:0016020">
    <property type="term" value="C:membrane"/>
    <property type="evidence" value="ECO:0007669"/>
    <property type="project" value="UniProtKB-SubCell"/>
</dbReference>
<feature type="compositionally biased region" description="Basic and acidic residues" evidence="8">
    <location>
        <begin position="290"/>
        <end position="303"/>
    </location>
</feature>
<name>A0AAF3EWT3_9BILA</name>
<dbReference type="GO" id="GO:0050291">
    <property type="term" value="F:sphingosine N-acyltransferase activity"/>
    <property type="evidence" value="ECO:0007669"/>
    <property type="project" value="InterPro"/>
</dbReference>
<dbReference type="PROSITE" id="PS50922">
    <property type="entry name" value="TLC"/>
    <property type="match status" value="1"/>
</dbReference>
<dbReference type="GO" id="GO:0046513">
    <property type="term" value="P:ceramide biosynthetic process"/>
    <property type="evidence" value="ECO:0007669"/>
    <property type="project" value="InterPro"/>
</dbReference>
<feature type="transmembrane region" description="Helical" evidence="9">
    <location>
        <begin position="146"/>
        <end position="166"/>
    </location>
</feature>
<keyword evidence="4 7" id="KW-0812">Transmembrane</keyword>